<reference evidence="2" key="1">
    <citation type="submission" date="2023-03" db="EMBL/GenBank/DDBJ databases">
        <title>Massive genome expansion in bonnet fungi (Mycena s.s.) driven by repeated elements and novel gene families across ecological guilds.</title>
        <authorList>
            <consortium name="Lawrence Berkeley National Laboratory"/>
            <person name="Harder C.B."/>
            <person name="Miyauchi S."/>
            <person name="Viragh M."/>
            <person name="Kuo A."/>
            <person name="Thoen E."/>
            <person name="Andreopoulos B."/>
            <person name="Lu D."/>
            <person name="Skrede I."/>
            <person name="Drula E."/>
            <person name="Henrissat B."/>
            <person name="Morin E."/>
            <person name="Kohler A."/>
            <person name="Barry K."/>
            <person name="LaButti K."/>
            <person name="Morin E."/>
            <person name="Salamov A."/>
            <person name="Lipzen A."/>
            <person name="Mereny Z."/>
            <person name="Hegedus B."/>
            <person name="Baldrian P."/>
            <person name="Stursova M."/>
            <person name="Weitz H."/>
            <person name="Taylor A."/>
            <person name="Grigoriev I.V."/>
            <person name="Nagy L.G."/>
            <person name="Martin F."/>
            <person name="Kauserud H."/>
        </authorList>
    </citation>
    <scope>NUCLEOTIDE SEQUENCE</scope>
    <source>
        <strain evidence="2">CBHHK200</strain>
    </source>
</reference>
<sequence length="257" mass="29579">MLEHVPSIFKPDICLAFRTKFRVFLCFDPTQRALWQHKRLIVPCVFLFLRTMHRAMSYRKPVPAYIPSPPSSPVSLSTFQHASRQKEEMPPLPEDWHDAIAQARTILSSASFAHAQPAIDEAPQLPKLASPVHLASKNHRRIYRPPTPPRPSDHEWRGPPGLDLESFEVALNRRTKLIDLPGRGFQRTDRWSIGTGEFTSHRESGISWASTEWEVAQRPTDGMPQEQGHAMWWERIKTLGVLIKNRMKGFKEYGAWC</sequence>
<feature type="region of interest" description="Disordered" evidence="1">
    <location>
        <begin position="136"/>
        <end position="157"/>
    </location>
</feature>
<keyword evidence="3" id="KW-1185">Reference proteome</keyword>
<dbReference type="AlphaFoldDB" id="A0AAD6TNA9"/>
<proteinExistence type="predicted"/>
<evidence type="ECO:0000313" key="2">
    <source>
        <dbReference type="EMBL" id="KAJ7047298.1"/>
    </source>
</evidence>
<evidence type="ECO:0000313" key="3">
    <source>
        <dbReference type="Proteomes" id="UP001218188"/>
    </source>
</evidence>
<accession>A0AAD6TNA9</accession>
<gene>
    <name evidence="2" type="ORF">C8F04DRAFT_1748</name>
</gene>
<dbReference type="Proteomes" id="UP001218188">
    <property type="component" value="Unassembled WGS sequence"/>
</dbReference>
<comment type="caution">
    <text evidence="2">The sequence shown here is derived from an EMBL/GenBank/DDBJ whole genome shotgun (WGS) entry which is preliminary data.</text>
</comment>
<name>A0AAD6TNA9_9AGAR</name>
<evidence type="ECO:0000256" key="1">
    <source>
        <dbReference type="SAM" id="MobiDB-lite"/>
    </source>
</evidence>
<organism evidence="2 3">
    <name type="scientific">Mycena alexandri</name>
    <dbReference type="NCBI Taxonomy" id="1745969"/>
    <lineage>
        <taxon>Eukaryota</taxon>
        <taxon>Fungi</taxon>
        <taxon>Dikarya</taxon>
        <taxon>Basidiomycota</taxon>
        <taxon>Agaricomycotina</taxon>
        <taxon>Agaricomycetes</taxon>
        <taxon>Agaricomycetidae</taxon>
        <taxon>Agaricales</taxon>
        <taxon>Marasmiineae</taxon>
        <taxon>Mycenaceae</taxon>
        <taxon>Mycena</taxon>
    </lineage>
</organism>
<protein>
    <submittedName>
        <fullName evidence="2">Uncharacterized protein</fullName>
    </submittedName>
</protein>
<dbReference type="EMBL" id="JARJCM010000001">
    <property type="protein sequence ID" value="KAJ7047298.1"/>
    <property type="molecule type" value="Genomic_DNA"/>
</dbReference>